<dbReference type="EMBL" id="CAJNNW010025668">
    <property type="protein sequence ID" value="CAE8678208.1"/>
    <property type="molecule type" value="Genomic_DNA"/>
</dbReference>
<protein>
    <submittedName>
        <fullName evidence="1">Uncharacterized protein</fullName>
    </submittedName>
</protein>
<organism evidence="1 2">
    <name type="scientific">Polarella glacialis</name>
    <name type="common">Dinoflagellate</name>
    <dbReference type="NCBI Taxonomy" id="89957"/>
    <lineage>
        <taxon>Eukaryota</taxon>
        <taxon>Sar</taxon>
        <taxon>Alveolata</taxon>
        <taxon>Dinophyceae</taxon>
        <taxon>Suessiales</taxon>
        <taxon>Suessiaceae</taxon>
        <taxon>Polarella</taxon>
    </lineage>
</organism>
<proteinExistence type="predicted"/>
<evidence type="ECO:0000313" key="1">
    <source>
        <dbReference type="EMBL" id="CAE8678208.1"/>
    </source>
</evidence>
<gene>
    <name evidence="1" type="ORF">PGLA2088_LOCUS20683</name>
</gene>
<comment type="caution">
    <text evidence="1">The sequence shown here is derived from an EMBL/GenBank/DDBJ whole genome shotgun (WGS) entry which is preliminary data.</text>
</comment>
<reference evidence="1" key="1">
    <citation type="submission" date="2021-02" db="EMBL/GenBank/DDBJ databases">
        <authorList>
            <person name="Dougan E. K."/>
            <person name="Rhodes N."/>
            <person name="Thang M."/>
            <person name="Chan C."/>
        </authorList>
    </citation>
    <scope>NUCLEOTIDE SEQUENCE</scope>
</reference>
<dbReference type="Proteomes" id="UP000626109">
    <property type="component" value="Unassembled WGS sequence"/>
</dbReference>
<accession>A0A813JH91</accession>
<name>A0A813JH91_POLGL</name>
<dbReference type="AlphaFoldDB" id="A0A813JH91"/>
<sequence length="157" mass="18279">MAGKSVAAYYYEAFGRKDRVNDLGEYVENWFLACTKGSRLMEGWRRAFLQFWAGRANAFDEGGLAASPMFQGIDLSCMKDDQKSYLTMHCCFKWLIDRDPDARRLWQEDMFLLRADDAALGWILDLEEVINPLLSWTTSNIAGRHGARWLYRDDIDW</sequence>
<evidence type="ECO:0000313" key="2">
    <source>
        <dbReference type="Proteomes" id="UP000626109"/>
    </source>
</evidence>
<feature type="non-terminal residue" evidence="1">
    <location>
        <position position="1"/>
    </location>
</feature>